<accession>A0A6V6YPL8</accession>
<evidence type="ECO:0000256" key="2">
    <source>
        <dbReference type="SAM" id="SignalP"/>
    </source>
</evidence>
<dbReference type="InterPro" id="IPR026444">
    <property type="entry name" value="Secre_tail"/>
</dbReference>
<dbReference type="InterPro" id="IPR011990">
    <property type="entry name" value="TPR-like_helical_dom_sf"/>
</dbReference>
<dbReference type="Pfam" id="PF08238">
    <property type="entry name" value="Sel1"/>
    <property type="match status" value="5"/>
</dbReference>
<dbReference type="PANTHER" id="PTHR11102">
    <property type="entry name" value="SEL-1-LIKE PROTEIN"/>
    <property type="match status" value="1"/>
</dbReference>
<dbReference type="SUPFAM" id="SSF81901">
    <property type="entry name" value="HCP-like"/>
    <property type="match status" value="1"/>
</dbReference>
<dbReference type="InterPro" id="IPR006597">
    <property type="entry name" value="Sel1-like"/>
</dbReference>
<dbReference type="EMBL" id="CAIJDP010000057">
    <property type="protein sequence ID" value="CAD0001363.1"/>
    <property type="molecule type" value="Genomic_DNA"/>
</dbReference>
<evidence type="ECO:0000313" key="3">
    <source>
        <dbReference type="EMBL" id="CAD0001363.1"/>
    </source>
</evidence>
<name>A0A6V6YPL8_9FLAO</name>
<dbReference type="RefSeq" id="WP_180907825.1">
    <property type="nucleotide sequence ID" value="NZ_CAIJDP010000057.1"/>
</dbReference>
<dbReference type="Proteomes" id="UP000530060">
    <property type="component" value="Unassembled WGS sequence"/>
</dbReference>
<evidence type="ECO:0008006" key="5">
    <source>
        <dbReference type="Google" id="ProtNLM"/>
    </source>
</evidence>
<gene>
    <name evidence="3" type="ORF">FLAT13_00510</name>
</gene>
<evidence type="ECO:0000256" key="1">
    <source>
        <dbReference type="ARBA" id="ARBA00022729"/>
    </source>
</evidence>
<evidence type="ECO:0000313" key="4">
    <source>
        <dbReference type="Proteomes" id="UP000530060"/>
    </source>
</evidence>
<keyword evidence="4" id="KW-1185">Reference proteome</keyword>
<organism evidence="3 4">
    <name type="scientific">Flavobacterium salmonis</name>
    <dbReference type="NCBI Taxonomy" id="2654844"/>
    <lineage>
        <taxon>Bacteria</taxon>
        <taxon>Pseudomonadati</taxon>
        <taxon>Bacteroidota</taxon>
        <taxon>Flavobacteriia</taxon>
        <taxon>Flavobacteriales</taxon>
        <taxon>Flavobacteriaceae</taxon>
        <taxon>Flavobacterium</taxon>
    </lineage>
</organism>
<dbReference type="SMART" id="SM00671">
    <property type="entry name" value="SEL1"/>
    <property type="match status" value="5"/>
</dbReference>
<proteinExistence type="predicted"/>
<comment type="caution">
    <text evidence="3">The sequence shown here is derived from an EMBL/GenBank/DDBJ whole genome shotgun (WGS) entry which is preliminary data.</text>
</comment>
<dbReference type="PANTHER" id="PTHR11102:SF160">
    <property type="entry name" value="ERAD-ASSOCIATED E3 UBIQUITIN-PROTEIN LIGASE COMPONENT HRD3"/>
    <property type="match status" value="1"/>
</dbReference>
<reference evidence="3 4" key="1">
    <citation type="submission" date="2020-06" db="EMBL/GenBank/DDBJ databases">
        <authorList>
            <person name="Criscuolo A."/>
        </authorList>
    </citation>
    <scope>NUCLEOTIDE SEQUENCE [LARGE SCALE GENOMIC DNA]</scope>
    <source>
        <strain evidence="4">CIP 111411</strain>
    </source>
</reference>
<dbReference type="GO" id="GO:0036503">
    <property type="term" value="P:ERAD pathway"/>
    <property type="evidence" value="ECO:0007669"/>
    <property type="project" value="TreeGrafter"/>
</dbReference>
<dbReference type="AlphaFoldDB" id="A0A6V6YPL8"/>
<feature type="signal peptide" evidence="2">
    <location>
        <begin position="1"/>
        <end position="22"/>
    </location>
</feature>
<keyword evidence="1 2" id="KW-0732">Signal</keyword>
<sequence length="512" mass="57272">MKKITKKGVCLLLLLSSMLGHSQESPDISKTLATARLQLVKGSKNYNPEKAVASYTELASQGNPVAMNALGLIYTKGSGVAVNEQEGLKWLEKAAQAGYTKAWYNLGILYHEGVSTPTDPVKAIQYFEKAATAGYSSAYTAWGRMVMRGNGVPQDYPLAMSIFKQGAEKGNSHCSYLQGYLYYKGFGCTQDYSLAIQHFEVAVQKHNPWGMYMLGLCYRNGYGVAIDLEKAKFYLSKSAAMGVKPSRMELDDPEAENYNPNQLKTISAPVGEIITITETEAPETFKKVKQAPITTEISESYTGYVLRYDFSGQNIISKTALQIDLKQTGKELNGEWKEIDGDTVIFNAQIQDDAIVFKDSKIDRTEHFYKGSLNSYEFKDAKLQLLQTDESLFMVGNLQLYNIKERENEKPMYLILEKKQIKTNDVQEIISSVVIHPNPVVTDFNLSFDLAKPADVGVSIYYSTGRELYSQQWKNLEQGTQTRTLALNAPAGYYILRLTYGTEVKTTILIKK</sequence>
<protein>
    <recommendedName>
        <fullName evidence="5">Por secretion system C-terminal sorting domain-containing protein</fullName>
    </recommendedName>
</protein>
<feature type="chain" id="PRO_5027898260" description="Por secretion system C-terminal sorting domain-containing protein" evidence="2">
    <location>
        <begin position="23"/>
        <end position="512"/>
    </location>
</feature>
<dbReference type="NCBIfam" id="TIGR04183">
    <property type="entry name" value="Por_Secre_tail"/>
    <property type="match status" value="1"/>
</dbReference>
<dbReference type="InterPro" id="IPR050767">
    <property type="entry name" value="Sel1_AlgK"/>
</dbReference>
<dbReference type="Gene3D" id="1.25.40.10">
    <property type="entry name" value="Tetratricopeptide repeat domain"/>
    <property type="match status" value="2"/>
</dbReference>